<feature type="compositionally biased region" description="Basic and acidic residues" evidence="1">
    <location>
        <begin position="154"/>
        <end position="166"/>
    </location>
</feature>
<comment type="caution">
    <text evidence="2">The sequence shown here is derived from an EMBL/GenBank/DDBJ whole genome shotgun (WGS) entry which is preliminary data.</text>
</comment>
<name>A0ABT6CIS2_9SPHN</name>
<protein>
    <submittedName>
        <fullName evidence="2">Uncharacterized protein</fullName>
    </submittedName>
</protein>
<keyword evidence="3" id="KW-1185">Reference proteome</keyword>
<evidence type="ECO:0000313" key="3">
    <source>
        <dbReference type="Proteomes" id="UP001222770"/>
    </source>
</evidence>
<evidence type="ECO:0000313" key="2">
    <source>
        <dbReference type="EMBL" id="MDF8333691.1"/>
    </source>
</evidence>
<sequence length="295" mass="32615">MHAHRCRWTSLHAALAAFAEYPGSTQTLRHILPLHWYIACRLVVEGGFNPDDIVPRPPFRVERRRRRPPLLHFDPALGGGGEGIVIGGIKAKHIDVLVTLEQIGPVMSVSCKGVTGAFRNLGNRLEEMVGESTNLHMTHPALVMGHIVILRANQQERPDDTPREGPQDTVRQRGGGDVAILADGAIARPLRRFHDALRDLGLRQSLLDHPGRCEGLGLALVGMAGNARGQLDRHFPEASSGLGIGDLFDALYTRYDERFARHSLGLKRVTARHCWDPLSPGLRLFGLDYQPRTFS</sequence>
<proteinExistence type="predicted"/>
<organism evidence="2 3">
    <name type="scientific">Novosphingobium cyanobacteriorum</name>
    <dbReference type="NCBI Taxonomy" id="3024215"/>
    <lineage>
        <taxon>Bacteria</taxon>
        <taxon>Pseudomonadati</taxon>
        <taxon>Pseudomonadota</taxon>
        <taxon>Alphaproteobacteria</taxon>
        <taxon>Sphingomonadales</taxon>
        <taxon>Sphingomonadaceae</taxon>
        <taxon>Novosphingobium</taxon>
    </lineage>
</organism>
<feature type="region of interest" description="Disordered" evidence="1">
    <location>
        <begin position="154"/>
        <end position="174"/>
    </location>
</feature>
<dbReference type="EMBL" id="JAROCY010000009">
    <property type="protein sequence ID" value="MDF8333691.1"/>
    <property type="molecule type" value="Genomic_DNA"/>
</dbReference>
<gene>
    <name evidence="2" type="ORF">POM99_10805</name>
</gene>
<evidence type="ECO:0000256" key="1">
    <source>
        <dbReference type="SAM" id="MobiDB-lite"/>
    </source>
</evidence>
<accession>A0ABT6CIS2</accession>
<reference evidence="2 3" key="1">
    <citation type="submission" date="2023-03" db="EMBL/GenBank/DDBJ databases">
        <title>Novosphingobium cyanobacteriorum sp. nov., isolated from a eutrophic reservoir during the Microcystis bloom period.</title>
        <authorList>
            <person name="Kang M."/>
            <person name="Le V."/>
            <person name="Ko S.-R."/>
            <person name="Lee S.-A."/>
            <person name="Ahn C.-Y."/>
        </authorList>
    </citation>
    <scope>NUCLEOTIDE SEQUENCE [LARGE SCALE GENOMIC DNA]</scope>
    <source>
        <strain evidence="2 3">HBC54</strain>
    </source>
</reference>
<dbReference type="RefSeq" id="WP_277277636.1">
    <property type="nucleotide sequence ID" value="NZ_JAROCY010000009.1"/>
</dbReference>
<dbReference type="Proteomes" id="UP001222770">
    <property type="component" value="Unassembled WGS sequence"/>
</dbReference>